<reference evidence="1 2" key="1">
    <citation type="submission" date="2024-01" db="EMBL/GenBank/DDBJ databases">
        <title>The genome of the rayed Mediterranean limpet Patella caerulea (Linnaeus, 1758).</title>
        <authorList>
            <person name="Anh-Thu Weber A."/>
            <person name="Halstead-Nussloch G."/>
        </authorList>
    </citation>
    <scope>NUCLEOTIDE SEQUENCE [LARGE SCALE GENOMIC DNA]</scope>
    <source>
        <strain evidence="1">AATW-2023a</strain>
        <tissue evidence="1">Whole specimen</tissue>
    </source>
</reference>
<dbReference type="GO" id="GO:0001730">
    <property type="term" value="F:2'-5'-oligoadenylate synthetase activity"/>
    <property type="evidence" value="ECO:0007669"/>
    <property type="project" value="UniProtKB-EC"/>
</dbReference>
<dbReference type="GO" id="GO:0045071">
    <property type="term" value="P:negative regulation of viral genome replication"/>
    <property type="evidence" value="ECO:0007669"/>
    <property type="project" value="TreeGrafter"/>
</dbReference>
<organism evidence="1 2">
    <name type="scientific">Patella caerulea</name>
    <name type="common">Rayed Mediterranean limpet</name>
    <dbReference type="NCBI Taxonomy" id="87958"/>
    <lineage>
        <taxon>Eukaryota</taxon>
        <taxon>Metazoa</taxon>
        <taxon>Spiralia</taxon>
        <taxon>Lophotrochozoa</taxon>
        <taxon>Mollusca</taxon>
        <taxon>Gastropoda</taxon>
        <taxon>Patellogastropoda</taxon>
        <taxon>Patelloidea</taxon>
        <taxon>Patellidae</taxon>
        <taxon>Patella</taxon>
    </lineage>
</organism>
<evidence type="ECO:0000313" key="1">
    <source>
        <dbReference type="EMBL" id="KAK6186709.1"/>
    </source>
</evidence>
<dbReference type="GO" id="GO:0051607">
    <property type="term" value="P:defense response to virus"/>
    <property type="evidence" value="ECO:0007669"/>
    <property type="project" value="TreeGrafter"/>
</dbReference>
<dbReference type="Proteomes" id="UP001347796">
    <property type="component" value="Unassembled WGS sequence"/>
</dbReference>
<protein>
    <recommendedName>
        <fullName evidence="3">Polymerase nucleotidyl transferase domain-containing protein</fullName>
    </recommendedName>
</protein>
<dbReference type="PANTHER" id="PTHR11258">
    <property type="entry name" value="2-5 OLIGOADENYLATE SYNTHETASE"/>
    <property type="match status" value="1"/>
</dbReference>
<comment type="caution">
    <text evidence="1">The sequence shown here is derived from an EMBL/GenBank/DDBJ whole genome shotgun (WGS) entry which is preliminary data.</text>
</comment>
<accession>A0AAN8K8P0</accession>
<gene>
    <name evidence="1" type="ORF">SNE40_005991</name>
</gene>
<dbReference type="GO" id="GO:0003725">
    <property type="term" value="F:double-stranded RNA binding"/>
    <property type="evidence" value="ECO:0007669"/>
    <property type="project" value="TreeGrafter"/>
</dbReference>
<dbReference type="Gene3D" id="3.30.460.10">
    <property type="entry name" value="Beta Polymerase, domain 2"/>
    <property type="match status" value="1"/>
</dbReference>
<dbReference type="GO" id="GO:0005829">
    <property type="term" value="C:cytosol"/>
    <property type="evidence" value="ECO:0007669"/>
    <property type="project" value="TreeGrafter"/>
</dbReference>
<dbReference type="AlphaFoldDB" id="A0AAN8K8P0"/>
<dbReference type="InterPro" id="IPR043519">
    <property type="entry name" value="NT_sf"/>
</dbReference>
<dbReference type="SUPFAM" id="SSF81301">
    <property type="entry name" value="Nucleotidyltransferase"/>
    <property type="match status" value="1"/>
</dbReference>
<proteinExistence type="predicted"/>
<dbReference type="PANTHER" id="PTHR11258:SF7">
    <property type="entry name" value="2'-5'-OLIGOADENYLATE SYNTHASE-LIKE PROTEIN 2"/>
    <property type="match status" value="1"/>
</dbReference>
<sequence length="97" mass="11033">MSWDYKRGESLEKFIDRTIRPPTDFEDRVNHTIDQLVGYLHWMPGYSIQDVVKSGSLGKGTSILSDADADLVVFFSGYGNIFSLIGHKPNIIRDVRK</sequence>
<evidence type="ECO:0000313" key="2">
    <source>
        <dbReference type="Proteomes" id="UP001347796"/>
    </source>
</evidence>
<dbReference type="GO" id="GO:0016020">
    <property type="term" value="C:membrane"/>
    <property type="evidence" value="ECO:0007669"/>
    <property type="project" value="TreeGrafter"/>
</dbReference>
<evidence type="ECO:0008006" key="3">
    <source>
        <dbReference type="Google" id="ProtNLM"/>
    </source>
</evidence>
<dbReference type="EMBL" id="JAZGQO010000005">
    <property type="protein sequence ID" value="KAK6186709.1"/>
    <property type="molecule type" value="Genomic_DNA"/>
</dbReference>
<keyword evidence="2" id="KW-1185">Reference proteome</keyword>
<name>A0AAN8K8P0_PATCE</name>
<dbReference type="PROSITE" id="PS50152">
    <property type="entry name" value="25A_SYNTH_3"/>
    <property type="match status" value="1"/>
</dbReference>
<dbReference type="GO" id="GO:0005654">
    <property type="term" value="C:nucleoplasm"/>
    <property type="evidence" value="ECO:0007669"/>
    <property type="project" value="TreeGrafter"/>
</dbReference>